<evidence type="ECO:0000313" key="2">
    <source>
        <dbReference type="EMBL" id="KAF9787384.1"/>
    </source>
</evidence>
<evidence type="ECO:0000256" key="1">
    <source>
        <dbReference type="SAM" id="Coils"/>
    </source>
</evidence>
<feature type="coiled-coil region" evidence="1">
    <location>
        <begin position="88"/>
        <end position="115"/>
    </location>
</feature>
<dbReference type="AlphaFoldDB" id="A0A9P6HI88"/>
<keyword evidence="1" id="KW-0175">Coiled coil</keyword>
<proteinExistence type="predicted"/>
<protein>
    <submittedName>
        <fullName evidence="2">Uncharacterized protein</fullName>
    </submittedName>
</protein>
<organism evidence="2 3">
    <name type="scientific">Thelephora terrestris</name>
    <dbReference type="NCBI Taxonomy" id="56493"/>
    <lineage>
        <taxon>Eukaryota</taxon>
        <taxon>Fungi</taxon>
        <taxon>Dikarya</taxon>
        <taxon>Basidiomycota</taxon>
        <taxon>Agaricomycotina</taxon>
        <taxon>Agaricomycetes</taxon>
        <taxon>Thelephorales</taxon>
        <taxon>Thelephoraceae</taxon>
        <taxon>Thelephora</taxon>
    </lineage>
</organism>
<keyword evidence="3" id="KW-1185">Reference proteome</keyword>
<sequence>MRQKKVSNALKHHRATFHLARHSPDRWEEEKNAACSESLCEARDRARVAKKKAETNKTLLKHSQQQVALVHEQLATSETTEEHLQQVNSTISDELRKKKNDLERTTDNCSRLRGRTSKLSKEVKRLRVKALRAPGQSFLAVETALARAANKSGGQPDIWRIKRDDGRIKDWVRDLTCKMICIRHVPASQTPGVISDVVRAFKTHVDGHDGPDNEDSDVGVNRGDVETFSDRLARRFPVEGHVMEHIQVAKEFKAALG</sequence>
<reference evidence="2" key="1">
    <citation type="journal article" date="2020" name="Nat. Commun.">
        <title>Large-scale genome sequencing of mycorrhizal fungi provides insights into the early evolution of symbiotic traits.</title>
        <authorList>
            <person name="Miyauchi S."/>
            <person name="Kiss E."/>
            <person name="Kuo A."/>
            <person name="Drula E."/>
            <person name="Kohler A."/>
            <person name="Sanchez-Garcia M."/>
            <person name="Morin E."/>
            <person name="Andreopoulos B."/>
            <person name="Barry K.W."/>
            <person name="Bonito G."/>
            <person name="Buee M."/>
            <person name="Carver A."/>
            <person name="Chen C."/>
            <person name="Cichocki N."/>
            <person name="Clum A."/>
            <person name="Culley D."/>
            <person name="Crous P.W."/>
            <person name="Fauchery L."/>
            <person name="Girlanda M."/>
            <person name="Hayes R.D."/>
            <person name="Keri Z."/>
            <person name="LaButti K."/>
            <person name="Lipzen A."/>
            <person name="Lombard V."/>
            <person name="Magnuson J."/>
            <person name="Maillard F."/>
            <person name="Murat C."/>
            <person name="Nolan M."/>
            <person name="Ohm R.A."/>
            <person name="Pangilinan J."/>
            <person name="Pereira M.F."/>
            <person name="Perotto S."/>
            <person name="Peter M."/>
            <person name="Pfister S."/>
            <person name="Riley R."/>
            <person name="Sitrit Y."/>
            <person name="Stielow J.B."/>
            <person name="Szollosi G."/>
            <person name="Zifcakova L."/>
            <person name="Stursova M."/>
            <person name="Spatafora J.W."/>
            <person name="Tedersoo L."/>
            <person name="Vaario L.M."/>
            <person name="Yamada A."/>
            <person name="Yan M."/>
            <person name="Wang P."/>
            <person name="Xu J."/>
            <person name="Bruns T."/>
            <person name="Baldrian P."/>
            <person name="Vilgalys R."/>
            <person name="Dunand C."/>
            <person name="Henrissat B."/>
            <person name="Grigoriev I.V."/>
            <person name="Hibbett D."/>
            <person name="Nagy L.G."/>
            <person name="Martin F.M."/>
        </authorList>
    </citation>
    <scope>NUCLEOTIDE SEQUENCE</scope>
    <source>
        <strain evidence="2">UH-Tt-Lm1</strain>
    </source>
</reference>
<name>A0A9P6HI88_9AGAM</name>
<evidence type="ECO:0000313" key="3">
    <source>
        <dbReference type="Proteomes" id="UP000736335"/>
    </source>
</evidence>
<dbReference type="Proteomes" id="UP000736335">
    <property type="component" value="Unassembled WGS sequence"/>
</dbReference>
<gene>
    <name evidence="2" type="ORF">BJ322DRAFT_1107444</name>
</gene>
<comment type="caution">
    <text evidence="2">The sequence shown here is derived from an EMBL/GenBank/DDBJ whole genome shotgun (WGS) entry which is preliminary data.</text>
</comment>
<reference evidence="2" key="2">
    <citation type="submission" date="2020-11" db="EMBL/GenBank/DDBJ databases">
        <authorList>
            <consortium name="DOE Joint Genome Institute"/>
            <person name="Kuo A."/>
            <person name="Miyauchi S."/>
            <person name="Kiss E."/>
            <person name="Drula E."/>
            <person name="Kohler A."/>
            <person name="Sanchez-Garcia M."/>
            <person name="Andreopoulos B."/>
            <person name="Barry K.W."/>
            <person name="Bonito G."/>
            <person name="Buee M."/>
            <person name="Carver A."/>
            <person name="Chen C."/>
            <person name="Cichocki N."/>
            <person name="Clum A."/>
            <person name="Culley D."/>
            <person name="Crous P.W."/>
            <person name="Fauchery L."/>
            <person name="Girlanda M."/>
            <person name="Hayes R."/>
            <person name="Keri Z."/>
            <person name="Labutti K."/>
            <person name="Lipzen A."/>
            <person name="Lombard V."/>
            <person name="Magnuson J."/>
            <person name="Maillard F."/>
            <person name="Morin E."/>
            <person name="Murat C."/>
            <person name="Nolan M."/>
            <person name="Ohm R."/>
            <person name="Pangilinan J."/>
            <person name="Pereira M."/>
            <person name="Perotto S."/>
            <person name="Peter M."/>
            <person name="Riley R."/>
            <person name="Sitrit Y."/>
            <person name="Stielow B."/>
            <person name="Szollosi G."/>
            <person name="Zifcakova L."/>
            <person name="Stursova M."/>
            <person name="Spatafora J.W."/>
            <person name="Tedersoo L."/>
            <person name="Vaario L.-M."/>
            <person name="Yamada A."/>
            <person name="Yan M."/>
            <person name="Wang P."/>
            <person name="Xu J."/>
            <person name="Bruns T."/>
            <person name="Baldrian P."/>
            <person name="Vilgalys R."/>
            <person name="Henrissat B."/>
            <person name="Grigoriev I.V."/>
            <person name="Hibbett D."/>
            <person name="Nagy L.G."/>
            <person name="Martin F.M."/>
        </authorList>
    </citation>
    <scope>NUCLEOTIDE SEQUENCE</scope>
    <source>
        <strain evidence="2">UH-Tt-Lm1</strain>
    </source>
</reference>
<dbReference type="OrthoDB" id="3319457at2759"/>
<dbReference type="EMBL" id="WIUZ02000005">
    <property type="protein sequence ID" value="KAF9787384.1"/>
    <property type="molecule type" value="Genomic_DNA"/>
</dbReference>
<accession>A0A9P6HI88</accession>